<evidence type="ECO:0000256" key="9">
    <source>
        <dbReference type="ARBA" id="ARBA00022984"/>
    </source>
</evidence>
<dbReference type="Pfam" id="PF00905">
    <property type="entry name" value="Transpeptidase"/>
    <property type="match status" value="1"/>
</dbReference>
<dbReference type="Gene3D" id="3.40.710.10">
    <property type="entry name" value="DD-peptidase/beta-lactamase superfamily"/>
    <property type="match status" value="1"/>
</dbReference>
<dbReference type="InterPro" id="IPR001264">
    <property type="entry name" value="Glyco_trans_51"/>
</dbReference>
<dbReference type="InterPro" id="IPR023346">
    <property type="entry name" value="Lysozyme-like_dom_sf"/>
</dbReference>
<dbReference type="EC" id="2.4.-.-" evidence="18"/>
<comment type="caution">
    <text evidence="18">The sequence shown here is derived from an EMBL/GenBank/DDBJ whole genome shotgun (WGS) entry which is preliminary data.</text>
</comment>
<comment type="catalytic activity">
    <reaction evidence="13">
        <text>Preferential cleavage: (Ac)2-L-Lys-D-Ala-|-D-Ala. Also transpeptidation of peptidyl-alanyl moieties that are N-acyl substituents of D-alanine.</text>
        <dbReference type="EC" id="3.4.16.4"/>
    </reaction>
</comment>
<keyword evidence="6 18" id="KW-0808">Transferase</keyword>
<evidence type="ECO:0000256" key="7">
    <source>
        <dbReference type="ARBA" id="ARBA00022801"/>
    </source>
</evidence>
<dbReference type="InterPro" id="IPR036950">
    <property type="entry name" value="PBP_transglycosylase"/>
</dbReference>
<evidence type="ECO:0000256" key="15">
    <source>
        <dbReference type="SAM" id="Phobius"/>
    </source>
</evidence>
<evidence type="ECO:0000256" key="8">
    <source>
        <dbReference type="ARBA" id="ARBA00022960"/>
    </source>
</evidence>
<keyword evidence="4" id="KW-0645">Protease</keyword>
<evidence type="ECO:0000256" key="13">
    <source>
        <dbReference type="ARBA" id="ARBA00034000"/>
    </source>
</evidence>
<organism evidence="18 19">
    <name type="scientific">Virgibacillus kekensis</name>
    <dbReference type="NCBI Taxonomy" id="202261"/>
    <lineage>
        <taxon>Bacteria</taxon>
        <taxon>Bacillati</taxon>
        <taxon>Bacillota</taxon>
        <taxon>Bacilli</taxon>
        <taxon>Bacillales</taxon>
        <taxon>Bacillaceae</taxon>
        <taxon>Virgibacillus</taxon>
    </lineage>
</organism>
<protein>
    <submittedName>
        <fullName evidence="18">Transglycosylase domain-containing protein</fullName>
        <ecNumber evidence="18">2.4.-.-</ecNumber>
    </submittedName>
</protein>
<evidence type="ECO:0000256" key="2">
    <source>
        <dbReference type="ARBA" id="ARBA00022475"/>
    </source>
</evidence>
<dbReference type="Proteomes" id="UP001595989">
    <property type="component" value="Unassembled WGS sequence"/>
</dbReference>
<dbReference type="NCBIfam" id="TIGR02074">
    <property type="entry name" value="PBP_1a_fam"/>
    <property type="match status" value="1"/>
</dbReference>
<dbReference type="Gene3D" id="1.10.3810.10">
    <property type="entry name" value="Biosynthetic peptidoglycan transglycosylase-like"/>
    <property type="match status" value="1"/>
</dbReference>
<feature type="domain" description="Glycosyl transferase family 51" evidence="17">
    <location>
        <begin position="65"/>
        <end position="240"/>
    </location>
</feature>
<comment type="catalytic activity">
    <reaction evidence="14">
        <text>[GlcNAc-(1-&gt;4)-Mur2Ac(oyl-L-Ala-gamma-D-Glu-L-Lys-D-Ala-D-Ala)](n)-di-trans,octa-cis-undecaprenyl diphosphate + beta-D-GlcNAc-(1-&gt;4)-Mur2Ac(oyl-L-Ala-gamma-D-Glu-L-Lys-D-Ala-D-Ala)-di-trans,octa-cis-undecaprenyl diphosphate = [GlcNAc-(1-&gt;4)-Mur2Ac(oyl-L-Ala-gamma-D-Glu-L-Lys-D-Ala-D-Ala)](n+1)-di-trans,octa-cis-undecaprenyl diphosphate + di-trans,octa-cis-undecaprenyl diphosphate + H(+)</text>
        <dbReference type="Rhea" id="RHEA:23708"/>
        <dbReference type="Rhea" id="RHEA-COMP:9602"/>
        <dbReference type="Rhea" id="RHEA-COMP:9603"/>
        <dbReference type="ChEBI" id="CHEBI:15378"/>
        <dbReference type="ChEBI" id="CHEBI:58405"/>
        <dbReference type="ChEBI" id="CHEBI:60033"/>
        <dbReference type="ChEBI" id="CHEBI:78435"/>
        <dbReference type="EC" id="2.4.99.28"/>
    </reaction>
</comment>
<feature type="transmembrane region" description="Helical" evidence="15">
    <location>
        <begin position="21"/>
        <end position="47"/>
    </location>
</feature>
<evidence type="ECO:0000256" key="6">
    <source>
        <dbReference type="ARBA" id="ARBA00022679"/>
    </source>
</evidence>
<dbReference type="InterPro" id="IPR001460">
    <property type="entry name" value="PCN-bd_Tpept"/>
</dbReference>
<evidence type="ECO:0000256" key="10">
    <source>
        <dbReference type="ARBA" id="ARBA00023136"/>
    </source>
</evidence>
<dbReference type="SUPFAM" id="SSF53955">
    <property type="entry name" value="Lysozyme-like"/>
    <property type="match status" value="1"/>
</dbReference>
<keyword evidence="12" id="KW-0961">Cell wall biogenesis/degradation</keyword>
<evidence type="ECO:0000256" key="5">
    <source>
        <dbReference type="ARBA" id="ARBA00022676"/>
    </source>
</evidence>
<evidence type="ECO:0000256" key="11">
    <source>
        <dbReference type="ARBA" id="ARBA00023268"/>
    </source>
</evidence>
<keyword evidence="10 15" id="KW-0472">Membrane</keyword>
<evidence type="ECO:0000313" key="18">
    <source>
        <dbReference type="EMBL" id="MFC4558115.1"/>
    </source>
</evidence>
<keyword evidence="15" id="KW-0812">Transmembrane</keyword>
<feature type="domain" description="Penicillin-binding protein transpeptidase" evidence="16">
    <location>
        <begin position="331"/>
        <end position="574"/>
    </location>
</feature>
<dbReference type="PANTHER" id="PTHR32282:SF11">
    <property type="entry name" value="PENICILLIN-BINDING PROTEIN 1B"/>
    <property type="match status" value="1"/>
</dbReference>
<gene>
    <name evidence="18" type="ORF">ACFO3D_07815</name>
</gene>
<evidence type="ECO:0000256" key="12">
    <source>
        <dbReference type="ARBA" id="ARBA00023316"/>
    </source>
</evidence>
<dbReference type="GO" id="GO:0016757">
    <property type="term" value="F:glycosyltransferase activity"/>
    <property type="evidence" value="ECO:0007669"/>
    <property type="project" value="UniProtKB-KW"/>
</dbReference>
<keyword evidence="19" id="KW-1185">Reference proteome</keyword>
<dbReference type="SUPFAM" id="SSF56601">
    <property type="entry name" value="beta-lactamase/transpeptidase-like"/>
    <property type="match status" value="1"/>
</dbReference>
<keyword evidence="7" id="KW-0378">Hydrolase</keyword>
<keyword evidence="11" id="KW-0511">Multifunctional enzyme</keyword>
<comment type="subcellular location">
    <subcellularLocation>
        <location evidence="1">Cell membrane</location>
    </subcellularLocation>
</comment>
<evidence type="ECO:0000256" key="4">
    <source>
        <dbReference type="ARBA" id="ARBA00022670"/>
    </source>
</evidence>
<evidence type="ECO:0000259" key="16">
    <source>
        <dbReference type="Pfam" id="PF00905"/>
    </source>
</evidence>
<proteinExistence type="predicted"/>
<evidence type="ECO:0000259" key="17">
    <source>
        <dbReference type="Pfam" id="PF00912"/>
    </source>
</evidence>
<dbReference type="EMBL" id="JBHSFU010000004">
    <property type="protein sequence ID" value="MFC4558115.1"/>
    <property type="molecule type" value="Genomic_DNA"/>
</dbReference>
<keyword evidence="3" id="KW-0121">Carboxypeptidase</keyword>
<dbReference type="InterPro" id="IPR050396">
    <property type="entry name" value="Glycosyltr_51/Transpeptidase"/>
</dbReference>
<dbReference type="InterPro" id="IPR012338">
    <property type="entry name" value="Beta-lactam/transpept-like"/>
</dbReference>
<dbReference type="Pfam" id="PF00912">
    <property type="entry name" value="Transgly"/>
    <property type="match status" value="1"/>
</dbReference>
<keyword evidence="8" id="KW-0133">Cell shape</keyword>
<evidence type="ECO:0000256" key="14">
    <source>
        <dbReference type="ARBA" id="ARBA00049902"/>
    </source>
</evidence>
<keyword evidence="9" id="KW-0573">Peptidoglycan synthesis</keyword>
<sequence>MKKLFKLPPNNNSKKAKWRQFMLWLPVIGLASGVLFLTGVYLVSYFLGPPDLTSDQNTIYYSRDGEVIGEERGSESRYWMELEDISPEVIEATLAIEDQYFYNHNGFDLKRIAGAVMSDLTTLSLKEGASTLTQQYARNLYLTFEKTWTRKIKEAFYTVRLEMFYSKDEILEGYLNTIYYGHGAYGIEAASRYFFDKSASELTLAESSMLAAIPKGPSYYSPLNDLENAETRQKRILALMKENGDISNPEYYLAVREHLNYVAKKEEKRTAVAPYFQDTVLQEAVSILEMNAERVRSGGYEIYTTLDTERQQELENQANSVIDSGSEIQIGAMALNPETGEIRALVGGRDYEESQFNRAVQAKRMAGSTFKPFLYYAALIHGYDPTTMLMSKPTSFELENGEVYQPSNYNGYYAYEPISLAQALALSDNVYAVRTNLYLGPETLVKTAKKFGIDGHLPSVPSLALGTASVTVEDMVTGYGMIANGGYEIDSHTITRIVDRNGKEVYTRESEQGERVLDPQSTFILTQLMTGIFDSTLNGYMSVTGSTVADELSRTYAAKSGTTNTDSWMIGFSPDLVTGIWTGYDNSKEIVRTAEEAYAKDIWAGFMEAAHQDKPLKRFDMPAGVVGVPIDPESGERASTYCETSRVMYFEKGTEPTEYCSVHLPGGEEPEKEKKKDKKGLFQRLFEMLF</sequence>
<evidence type="ECO:0000313" key="19">
    <source>
        <dbReference type="Proteomes" id="UP001595989"/>
    </source>
</evidence>
<keyword evidence="2" id="KW-1003">Cell membrane</keyword>
<reference evidence="19" key="1">
    <citation type="journal article" date="2019" name="Int. J. Syst. Evol. Microbiol.">
        <title>The Global Catalogue of Microorganisms (GCM) 10K type strain sequencing project: providing services to taxonomists for standard genome sequencing and annotation.</title>
        <authorList>
            <consortium name="The Broad Institute Genomics Platform"/>
            <consortium name="The Broad Institute Genome Sequencing Center for Infectious Disease"/>
            <person name="Wu L."/>
            <person name="Ma J."/>
        </authorList>
    </citation>
    <scope>NUCLEOTIDE SEQUENCE [LARGE SCALE GENOMIC DNA]</scope>
    <source>
        <strain evidence="19">CGMCC 4.7426</strain>
    </source>
</reference>
<name>A0ABV9DH09_9BACI</name>
<evidence type="ECO:0000256" key="3">
    <source>
        <dbReference type="ARBA" id="ARBA00022645"/>
    </source>
</evidence>
<keyword evidence="15" id="KW-1133">Transmembrane helix</keyword>
<accession>A0ABV9DH09</accession>
<dbReference type="PANTHER" id="PTHR32282">
    <property type="entry name" value="BINDING PROTEIN TRANSPEPTIDASE, PUTATIVE-RELATED"/>
    <property type="match status" value="1"/>
</dbReference>
<evidence type="ECO:0000256" key="1">
    <source>
        <dbReference type="ARBA" id="ARBA00004236"/>
    </source>
</evidence>
<dbReference type="RefSeq" id="WP_390294496.1">
    <property type="nucleotide sequence ID" value="NZ_JBHSFU010000004.1"/>
</dbReference>
<keyword evidence="5 18" id="KW-0328">Glycosyltransferase</keyword>